<evidence type="ECO:0000256" key="1">
    <source>
        <dbReference type="ARBA" id="ARBA00001947"/>
    </source>
</evidence>
<evidence type="ECO:0000256" key="4">
    <source>
        <dbReference type="ARBA" id="ARBA00022670"/>
    </source>
</evidence>
<dbReference type="GO" id="GO:0016887">
    <property type="term" value="F:ATP hydrolysis activity"/>
    <property type="evidence" value="ECO:0007669"/>
    <property type="project" value="InterPro"/>
</dbReference>
<evidence type="ECO:0000256" key="3">
    <source>
        <dbReference type="ARBA" id="ARBA00010550"/>
    </source>
</evidence>
<reference evidence="8 10" key="2">
    <citation type="journal article" date="2014" name="BMC Genomics">
        <title>An improved genome release (version Mt4.0) for the model legume Medicago truncatula.</title>
        <authorList>
            <person name="Tang H."/>
            <person name="Krishnakumar V."/>
            <person name="Bidwell S."/>
            <person name="Rosen B."/>
            <person name="Chan A."/>
            <person name="Zhou S."/>
            <person name="Gentzbittel L."/>
            <person name="Childs K.L."/>
            <person name="Yandell M."/>
            <person name="Gundlach H."/>
            <person name="Mayer K.F."/>
            <person name="Schwartz D.C."/>
            <person name="Town C.D."/>
        </authorList>
    </citation>
    <scope>GENOME REANNOTATION</scope>
    <source>
        <strain evidence="9 10">cv. Jemalong A17</strain>
    </source>
</reference>
<dbReference type="Pfam" id="PF07734">
    <property type="entry name" value="FBA_1"/>
    <property type="match status" value="1"/>
</dbReference>
<dbReference type="EMBL" id="CM001221">
    <property type="protein sequence ID" value="AES98947.2"/>
    <property type="molecule type" value="Genomic_DNA"/>
</dbReference>
<dbReference type="FunFam" id="3.40.50.300:FF:002568">
    <property type="entry name" value="Cell division protein (FtsH)"/>
    <property type="match status" value="1"/>
</dbReference>
<protein>
    <submittedName>
        <fullName evidence="8">FTSH protease</fullName>
    </submittedName>
</protein>
<dbReference type="SUPFAM" id="SSF81383">
    <property type="entry name" value="F-box domain"/>
    <property type="match status" value="1"/>
</dbReference>
<dbReference type="SUPFAM" id="SSF140990">
    <property type="entry name" value="FtsH protease domain-like"/>
    <property type="match status" value="1"/>
</dbReference>
<comment type="similarity">
    <text evidence="3">In the N-terminal section; belongs to the AAA ATPase family.</text>
</comment>
<dbReference type="Gene3D" id="1.20.58.760">
    <property type="entry name" value="Peptidase M41"/>
    <property type="match status" value="1"/>
</dbReference>
<dbReference type="GO" id="GO:0009507">
    <property type="term" value="C:chloroplast"/>
    <property type="evidence" value="ECO:0000318"/>
    <property type="project" value="GO_Central"/>
</dbReference>
<dbReference type="FunFam" id="1.10.8.60:FF:000001">
    <property type="entry name" value="ATP-dependent zinc metalloprotease FtsH"/>
    <property type="match status" value="1"/>
</dbReference>
<dbReference type="InterPro" id="IPR017451">
    <property type="entry name" value="F-box-assoc_interact_dom"/>
</dbReference>
<dbReference type="Gene3D" id="3.40.50.300">
    <property type="entry name" value="P-loop containing nucleotide triphosphate hydrolases"/>
    <property type="match status" value="1"/>
</dbReference>
<dbReference type="GO" id="GO:0004176">
    <property type="term" value="F:ATP-dependent peptidase activity"/>
    <property type="evidence" value="ECO:0000318"/>
    <property type="project" value="GO_Central"/>
</dbReference>
<dbReference type="Gene3D" id="1.10.8.60">
    <property type="match status" value="1"/>
</dbReference>
<dbReference type="Pfam" id="PF00004">
    <property type="entry name" value="AAA"/>
    <property type="match status" value="1"/>
</dbReference>
<dbReference type="InterPro" id="IPR000642">
    <property type="entry name" value="Peptidase_M41"/>
</dbReference>
<dbReference type="GO" id="GO:0004222">
    <property type="term" value="F:metalloendopeptidase activity"/>
    <property type="evidence" value="ECO:0007669"/>
    <property type="project" value="InterPro"/>
</dbReference>
<accession>A0A0C3XPL0</accession>
<gene>
    <name evidence="8" type="ordered locus">MTR_5g074850</name>
</gene>
<dbReference type="PaxDb" id="3880-AES98947"/>
<dbReference type="InterPro" id="IPR027417">
    <property type="entry name" value="P-loop_NTPase"/>
</dbReference>
<keyword evidence="10" id="KW-1185">Reference proteome</keyword>
<keyword evidence="4 8" id="KW-0645">Protease</keyword>
<keyword evidence="5" id="KW-0378">Hydrolase</keyword>
<evidence type="ECO:0000313" key="8">
    <source>
        <dbReference type="EMBL" id="AES98947.2"/>
    </source>
</evidence>
<dbReference type="EnsemblPlants" id="AES98947">
    <property type="protein sequence ID" value="AES98947"/>
    <property type="gene ID" value="MTR_5g074850"/>
</dbReference>
<dbReference type="Pfam" id="PF01434">
    <property type="entry name" value="Peptidase_M41"/>
    <property type="match status" value="1"/>
</dbReference>
<evidence type="ECO:0000256" key="6">
    <source>
        <dbReference type="ARBA" id="ARBA00022946"/>
    </source>
</evidence>
<dbReference type="PROSITE" id="PS00674">
    <property type="entry name" value="AAA"/>
    <property type="match status" value="1"/>
</dbReference>
<evidence type="ECO:0000313" key="10">
    <source>
        <dbReference type="Proteomes" id="UP000002051"/>
    </source>
</evidence>
<dbReference type="HOGENOM" id="CLU_353892_0_0_1"/>
<dbReference type="GO" id="GO:0005524">
    <property type="term" value="F:ATP binding"/>
    <property type="evidence" value="ECO:0007669"/>
    <property type="project" value="InterPro"/>
</dbReference>
<dbReference type="Proteomes" id="UP000002051">
    <property type="component" value="Chromosome 5"/>
</dbReference>
<evidence type="ECO:0000313" key="9">
    <source>
        <dbReference type="EnsemblPlants" id="AES98947"/>
    </source>
</evidence>
<sequence>MASNSAYSSSSRDIANGFQLEVVSATNEKKVTSFIHDDIAFSILSKLPIKSLKRFECVRKSWSHLTEDEDSPFMTMYRNNLFLSQPYDGDTSLLVNMCPKVERFHSLSGERFANRLSLINPIQSDQVLQIIGFGSVNGILCLQYGETRISLWNPTTNEFKVIPPAGTRLPHIVHTFKPVDPFYIQTTIHGFGYDSVADDYKLICLQSFESYYFYNDKQRMKQSLLLQHKSLQPFWMIYSLTSNSWKKLYVNMPRSSPTFQLEYYHGNHRLYMDGVCHWLSLPTSGACMVSFDLNNETFFVTPIPSYILRVRRRAWQQLMVVNHSIALVSLPYHNTQTFHISILGEVGVKESWIKLFTVENPCTLVEYPIGLGMNGEIVFANEDNKLLLFDLNTKKIAELGLNREDKMGFHQSRKWYRWSCCSYKRRKSCIRRDGILGTASALTDMVAALEGGNFKESTAIWHTISFIAAAFLLICCVVAHIVYKGIRKEVQPSVETNTKLSDVKGVDMPKAELEEIVDYLKDPEVEFSSINSSPCLGGELPKGVLLVGPPGTAKTMLARPIVGEAGVLGVPTYNGREFEEAIVGVGAQRVRDLFAAAKKRAHCIIFIDEIDAIGGKPNPNYQMYSKLTLYQMLVELDGLEQNEGIIVIGATNSHESIDEALLRHGRFDRRVDVPIPDRKGWLEIFEYHMSKVLTKDNVDLMTIARFTPGFSGADLANFYNIAALRATKYGAKAVSTHDLEFAREKNEGNSVVTSEELRKKIAYNESGHALVTIYTDGAYPVREATIDPHGLSLGRVSHLPPDNDRTSPSRKQTLAKLDFYMGVRVAEELIFRQSGVTAGASSDLLKATTLARKMVTKYGMSAEVGPVNLEKGRSMSSETRLLIEKEGKNLLEIERAYNNAKTILTTHQKELHVFAKALLKHQTLTGLRLEIYL</sequence>
<reference evidence="9" key="3">
    <citation type="submission" date="2015-04" db="UniProtKB">
        <authorList>
            <consortium name="EnsemblPlants"/>
        </authorList>
    </citation>
    <scope>IDENTIFICATION</scope>
    <source>
        <strain evidence="9">cv. Jemalong A17</strain>
    </source>
</reference>
<accession>G7KFL6</accession>
<dbReference type="InterPro" id="IPR006527">
    <property type="entry name" value="F-box-assoc_dom_typ1"/>
</dbReference>
<keyword evidence="6" id="KW-0809">Transit peptide</keyword>
<dbReference type="STRING" id="3880.G7KFL6"/>
<comment type="similarity">
    <text evidence="2">In the C-terminal section; belongs to the peptidase M41 family.</text>
</comment>
<dbReference type="InterPro" id="IPR037219">
    <property type="entry name" value="Peptidase_M41-like"/>
</dbReference>
<dbReference type="InterPro" id="IPR003593">
    <property type="entry name" value="AAA+_ATPase"/>
</dbReference>
<reference evidence="8 10" key="1">
    <citation type="journal article" date="2011" name="Nature">
        <title>The Medicago genome provides insight into the evolution of rhizobial symbioses.</title>
        <authorList>
            <person name="Young N.D."/>
            <person name="Debelle F."/>
            <person name="Oldroyd G.E."/>
            <person name="Geurts R."/>
            <person name="Cannon S.B."/>
            <person name="Udvardi M.K."/>
            <person name="Benedito V.A."/>
            <person name="Mayer K.F."/>
            <person name="Gouzy J."/>
            <person name="Schoof H."/>
            <person name="Van de Peer Y."/>
            <person name="Proost S."/>
            <person name="Cook D.R."/>
            <person name="Meyers B.C."/>
            <person name="Spannagl M."/>
            <person name="Cheung F."/>
            <person name="De Mita S."/>
            <person name="Krishnakumar V."/>
            <person name="Gundlach H."/>
            <person name="Zhou S."/>
            <person name="Mudge J."/>
            <person name="Bharti A.K."/>
            <person name="Murray J.D."/>
            <person name="Naoumkina M.A."/>
            <person name="Rosen B."/>
            <person name="Silverstein K.A."/>
            <person name="Tang H."/>
            <person name="Rombauts S."/>
            <person name="Zhao P.X."/>
            <person name="Zhou P."/>
            <person name="Barbe V."/>
            <person name="Bardou P."/>
            <person name="Bechner M."/>
            <person name="Bellec A."/>
            <person name="Berger A."/>
            <person name="Berges H."/>
            <person name="Bidwell S."/>
            <person name="Bisseling T."/>
            <person name="Choisne N."/>
            <person name="Couloux A."/>
            <person name="Denny R."/>
            <person name="Deshpande S."/>
            <person name="Dai X."/>
            <person name="Doyle J.J."/>
            <person name="Dudez A.M."/>
            <person name="Farmer A.D."/>
            <person name="Fouteau S."/>
            <person name="Franken C."/>
            <person name="Gibelin C."/>
            <person name="Gish J."/>
            <person name="Goldstein S."/>
            <person name="Gonzalez A.J."/>
            <person name="Green P.J."/>
            <person name="Hallab A."/>
            <person name="Hartog M."/>
            <person name="Hua A."/>
            <person name="Humphray S.J."/>
            <person name="Jeong D.H."/>
            <person name="Jing Y."/>
            <person name="Jocker A."/>
            <person name="Kenton S.M."/>
            <person name="Kim D.J."/>
            <person name="Klee K."/>
            <person name="Lai H."/>
            <person name="Lang C."/>
            <person name="Lin S."/>
            <person name="Macmil S.L."/>
            <person name="Magdelenat G."/>
            <person name="Matthews L."/>
            <person name="McCorrison J."/>
            <person name="Monaghan E.L."/>
            <person name="Mun J.H."/>
            <person name="Najar F.Z."/>
            <person name="Nicholson C."/>
            <person name="Noirot C."/>
            <person name="O'Bleness M."/>
            <person name="Paule C.R."/>
            <person name="Poulain J."/>
            <person name="Prion F."/>
            <person name="Qin B."/>
            <person name="Qu C."/>
            <person name="Retzel E.F."/>
            <person name="Riddle C."/>
            <person name="Sallet E."/>
            <person name="Samain S."/>
            <person name="Samson N."/>
            <person name="Sanders I."/>
            <person name="Saurat O."/>
            <person name="Scarpelli C."/>
            <person name="Schiex T."/>
            <person name="Segurens B."/>
            <person name="Severin A.J."/>
            <person name="Sherrier D.J."/>
            <person name="Shi R."/>
            <person name="Sims S."/>
            <person name="Singer S.R."/>
            <person name="Sinharoy S."/>
            <person name="Sterck L."/>
            <person name="Viollet A."/>
            <person name="Wang B.B."/>
            <person name="Wang K."/>
            <person name="Wang M."/>
            <person name="Wang X."/>
            <person name="Warfsmann J."/>
            <person name="Weissenbach J."/>
            <person name="White D.D."/>
            <person name="White J.D."/>
            <person name="Wiley G.B."/>
            <person name="Wincker P."/>
            <person name="Xing Y."/>
            <person name="Yang L."/>
            <person name="Yao Z."/>
            <person name="Ying F."/>
            <person name="Zhai J."/>
            <person name="Zhou L."/>
            <person name="Zuber A."/>
            <person name="Denarie J."/>
            <person name="Dixon R.A."/>
            <person name="May G.D."/>
            <person name="Schwartz D.C."/>
            <person name="Rogers J."/>
            <person name="Quetier F."/>
            <person name="Town C.D."/>
            <person name="Roe B.A."/>
        </authorList>
    </citation>
    <scope>NUCLEOTIDE SEQUENCE [LARGE SCALE GENOMIC DNA]</scope>
    <source>
        <strain evidence="8">A17</strain>
        <strain evidence="9 10">cv. Jemalong A17</strain>
    </source>
</reference>
<dbReference type="InterPro" id="IPR003959">
    <property type="entry name" value="ATPase_AAA_core"/>
</dbReference>
<dbReference type="SMART" id="SM00382">
    <property type="entry name" value="AAA"/>
    <property type="match status" value="1"/>
</dbReference>
<evidence type="ECO:0000256" key="5">
    <source>
        <dbReference type="ARBA" id="ARBA00022801"/>
    </source>
</evidence>
<evidence type="ECO:0000256" key="2">
    <source>
        <dbReference type="ARBA" id="ARBA00010044"/>
    </source>
</evidence>
<dbReference type="InterPro" id="IPR003960">
    <property type="entry name" value="ATPase_AAA_CS"/>
</dbReference>
<dbReference type="NCBIfam" id="TIGR01640">
    <property type="entry name" value="F_box_assoc_1"/>
    <property type="match status" value="1"/>
</dbReference>
<dbReference type="Pfam" id="PF17862">
    <property type="entry name" value="AAA_lid_3"/>
    <property type="match status" value="1"/>
</dbReference>
<comment type="cofactor">
    <cofactor evidence="1">
        <name>Zn(2+)</name>
        <dbReference type="ChEBI" id="CHEBI:29105"/>
    </cofactor>
</comment>
<feature type="domain" description="AAA+ ATPase" evidence="7">
    <location>
        <begin position="540"/>
        <end position="677"/>
    </location>
</feature>
<dbReference type="SUPFAM" id="SSF52540">
    <property type="entry name" value="P-loop containing nucleoside triphosphate hydrolases"/>
    <property type="match status" value="1"/>
</dbReference>
<dbReference type="InterPro" id="IPR041569">
    <property type="entry name" value="AAA_lid_3"/>
</dbReference>
<dbReference type="GO" id="GO:0045037">
    <property type="term" value="P:protein import into chloroplast stroma"/>
    <property type="evidence" value="ECO:0000318"/>
    <property type="project" value="GO_Central"/>
</dbReference>
<dbReference type="GO" id="GO:0006508">
    <property type="term" value="P:proteolysis"/>
    <property type="evidence" value="ECO:0000318"/>
    <property type="project" value="GO_Central"/>
</dbReference>
<evidence type="ECO:0000259" key="7">
    <source>
        <dbReference type="SMART" id="SM00382"/>
    </source>
</evidence>
<dbReference type="PANTHER" id="PTHR23076:SF37">
    <property type="entry name" value="ATP-DEPENDENT ZINC METALLOPROTEASE FTSH 4, MITOCHONDRIAL"/>
    <property type="match status" value="1"/>
</dbReference>
<dbReference type="eggNOG" id="KOG0734">
    <property type="taxonomic scope" value="Eukaryota"/>
</dbReference>
<proteinExistence type="inferred from homology"/>
<dbReference type="AlphaFoldDB" id="G7KFL6"/>
<organism evidence="8 10">
    <name type="scientific">Medicago truncatula</name>
    <name type="common">Barrel medic</name>
    <name type="synonym">Medicago tribuloides</name>
    <dbReference type="NCBI Taxonomy" id="3880"/>
    <lineage>
        <taxon>Eukaryota</taxon>
        <taxon>Viridiplantae</taxon>
        <taxon>Streptophyta</taxon>
        <taxon>Embryophyta</taxon>
        <taxon>Tracheophyta</taxon>
        <taxon>Spermatophyta</taxon>
        <taxon>Magnoliopsida</taxon>
        <taxon>eudicotyledons</taxon>
        <taxon>Gunneridae</taxon>
        <taxon>Pentapetalae</taxon>
        <taxon>rosids</taxon>
        <taxon>fabids</taxon>
        <taxon>Fabales</taxon>
        <taxon>Fabaceae</taxon>
        <taxon>Papilionoideae</taxon>
        <taxon>50 kb inversion clade</taxon>
        <taxon>NPAAA clade</taxon>
        <taxon>Hologalegina</taxon>
        <taxon>IRL clade</taxon>
        <taxon>Trifolieae</taxon>
        <taxon>Medicago</taxon>
    </lineage>
</organism>
<dbReference type="InterPro" id="IPR036047">
    <property type="entry name" value="F-box-like_dom_sf"/>
</dbReference>
<dbReference type="PANTHER" id="PTHR23076">
    <property type="entry name" value="METALLOPROTEASE M41 FTSH"/>
    <property type="match status" value="1"/>
</dbReference>
<name>G7KFL6_MEDTR</name>